<feature type="domain" description="TonB-dependent transporter Oar-like beta-barrel" evidence="9">
    <location>
        <begin position="250"/>
        <end position="1057"/>
    </location>
</feature>
<dbReference type="GO" id="GO:0044718">
    <property type="term" value="P:siderophore transmembrane transport"/>
    <property type="evidence" value="ECO:0007669"/>
    <property type="project" value="TreeGrafter"/>
</dbReference>
<dbReference type="RefSeq" id="WP_184260474.1">
    <property type="nucleotide sequence ID" value="NZ_JACHIO010000030.1"/>
</dbReference>
<dbReference type="InterPro" id="IPR036942">
    <property type="entry name" value="Beta-barrel_TonB_sf"/>
</dbReference>
<evidence type="ECO:0000256" key="3">
    <source>
        <dbReference type="ARBA" id="ARBA00022452"/>
    </source>
</evidence>
<dbReference type="Gene3D" id="2.60.40.1120">
    <property type="entry name" value="Carboxypeptidase-like, regulatory domain"/>
    <property type="match status" value="1"/>
</dbReference>
<dbReference type="GO" id="GO:0015344">
    <property type="term" value="F:siderophore uptake transmembrane transporter activity"/>
    <property type="evidence" value="ECO:0007669"/>
    <property type="project" value="TreeGrafter"/>
</dbReference>
<dbReference type="InterPro" id="IPR039426">
    <property type="entry name" value="TonB-dep_rcpt-like"/>
</dbReference>
<keyword evidence="8" id="KW-1133">Transmembrane helix</keyword>
<keyword evidence="7" id="KW-0998">Cell outer membrane</keyword>
<keyword evidence="3" id="KW-1134">Transmembrane beta strand</keyword>
<dbReference type="AlphaFoldDB" id="A0A7W7ZVR8"/>
<keyword evidence="2" id="KW-0813">Transport</keyword>
<evidence type="ECO:0000313" key="11">
    <source>
        <dbReference type="Proteomes" id="UP000584867"/>
    </source>
</evidence>
<evidence type="ECO:0000256" key="5">
    <source>
        <dbReference type="ARBA" id="ARBA00022729"/>
    </source>
</evidence>
<dbReference type="SUPFAM" id="SSF56935">
    <property type="entry name" value="Porins"/>
    <property type="match status" value="1"/>
</dbReference>
<name>A0A7W7ZVR8_9BACT</name>
<accession>A0A7W7ZVR8</accession>
<proteinExistence type="predicted"/>
<evidence type="ECO:0000256" key="8">
    <source>
        <dbReference type="SAM" id="Phobius"/>
    </source>
</evidence>
<evidence type="ECO:0000313" key="10">
    <source>
        <dbReference type="EMBL" id="MBB5066599.1"/>
    </source>
</evidence>
<dbReference type="Proteomes" id="UP000584867">
    <property type="component" value="Unassembled WGS sequence"/>
</dbReference>
<dbReference type="SUPFAM" id="SSF49464">
    <property type="entry name" value="Carboxypeptidase regulatory domain-like"/>
    <property type="match status" value="1"/>
</dbReference>
<evidence type="ECO:0000256" key="4">
    <source>
        <dbReference type="ARBA" id="ARBA00022692"/>
    </source>
</evidence>
<dbReference type="GO" id="GO:0009279">
    <property type="term" value="C:cell outer membrane"/>
    <property type="evidence" value="ECO:0007669"/>
    <property type="project" value="UniProtKB-SubCell"/>
</dbReference>
<organism evidence="10 11">
    <name type="scientific">Granulicella mallensis</name>
    <dbReference type="NCBI Taxonomy" id="940614"/>
    <lineage>
        <taxon>Bacteria</taxon>
        <taxon>Pseudomonadati</taxon>
        <taxon>Acidobacteriota</taxon>
        <taxon>Terriglobia</taxon>
        <taxon>Terriglobales</taxon>
        <taxon>Acidobacteriaceae</taxon>
        <taxon>Granulicella</taxon>
    </lineage>
</organism>
<comment type="caution">
    <text evidence="10">The sequence shown here is derived from an EMBL/GenBank/DDBJ whole genome shotgun (WGS) entry which is preliminary data.</text>
</comment>
<reference evidence="10 11" key="1">
    <citation type="submission" date="2020-08" db="EMBL/GenBank/DDBJ databases">
        <title>Genomic Encyclopedia of Type Strains, Phase IV (KMG-V): Genome sequencing to study the core and pangenomes of soil and plant-associated prokaryotes.</title>
        <authorList>
            <person name="Whitman W."/>
        </authorList>
    </citation>
    <scope>NUCLEOTIDE SEQUENCE [LARGE SCALE GENOMIC DNA]</scope>
    <source>
        <strain evidence="10 11">X5P3</strain>
    </source>
</reference>
<evidence type="ECO:0000256" key="2">
    <source>
        <dbReference type="ARBA" id="ARBA00022448"/>
    </source>
</evidence>
<keyword evidence="4 8" id="KW-0812">Transmembrane</keyword>
<dbReference type="EMBL" id="JACHIO010000030">
    <property type="protein sequence ID" value="MBB5066599.1"/>
    <property type="molecule type" value="Genomic_DNA"/>
</dbReference>
<evidence type="ECO:0000259" key="9">
    <source>
        <dbReference type="Pfam" id="PF25183"/>
    </source>
</evidence>
<comment type="subcellular location">
    <subcellularLocation>
        <location evidence="1">Cell outer membrane</location>
        <topology evidence="1">Multi-pass membrane protein</topology>
    </subcellularLocation>
</comment>
<feature type="transmembrane region" description="Helical" evidence="8">
    <location>
        <begin position="26"/>
        <end position="46"/>
    </location>
</feature>
<dbReference type="PANTHER" id="PTHR30069">
    <property type="entry name" value="TONB-DEPENDENT OUTER MEMBRANE RECEPTOR"/>
    <property type="match status" value="1"/>
</dbReference>
<protein>
    <recommendedName>
        <fullName evidence="9">TonB-dependent transporter Oar-like beta-barrel domain-containing protein</fullName>
    </recommendedName>
</protein>
<evidence type="ECO:0000256" key="6">
    <source>
        <dbReference type="ARBA" id="ARBA00023136"/>
    </source>
</evidence>
<evidence type="ECO:0000256" key="7">
    <source>
        <dbReference type="ARBA" id="ARBA00023237"/>
    </source>
</evidence>
<dbReference type="Pfam" id="PF25183">
    <property type="entry name" value="OMP_b-brl_4"/>
    <property type="match status" value="1"/>
</dbReference>
<dbReference type="InterPro" id="IPR057601">
    <property type="entry name" value="Oar-like_b-barrel"/>
</dbReference>
<keyword evidence="5" id="KW-0732">Signal</keyword>
<keyword evidence="6 8" id="KW-0472">Membrane</keyword>
<gene>
    <name evidence="10" type="ORF">HDF15_004980</name>
</gene>
<dbReference type="Gene3D" id="2.40.170.20">
    <property type="entry name" value="TonB-dependent receptor, beta-barrel domain"/>
    <property type="match status" value="1"/>
</dbReference>
<dbReference type="PANTHER" id="PTHR30069:SF29">
    <property type="entry name" value="HEMOGLOBIN AND HEMOGLOBIN-HAPTOGLOBIN-BINDING PROTEIN 1-RELATED"/>
    <property type="match status" value="1"/>
</dbReference>
<dbReference type="InterPro" id="IPR008969">
    <property type="entry name" value="CarboxyPept-like_regulatory"/>
</dbReference>
<evidence type="ECO:0000256" key="1">
    <source>
        <dbReference type="ARBA" id="ARBA00004571"/>
    </source>
</evidence>
<dbReference type="Pfam" id="PF13620">
    <property type="entry name" value="CarboxypepD_reg"/>
    <property type="match status" value="1"/>
</dbReference>
<sequence length="1082" mass="119017">MSCDLFVCISRLTPNLSKDRGFRKQLILAFVLLITGLLGLSETGYAQKGLTSLRGTITDPSGGTVSGVSLTLTDLASQAKRQLTTKDNGEYEYSALNPGRYRLDVTKSGFKNVALEGLLLEDGRVSVKDVVLTVGGDTSEITVESKPDVITTDTGVMEVGFDSNRIKLTPTNDQNPGPEALLSSLPGITATGYSVQISGQGANQLVLNYDGLQNREGNQNVNINFYQEFTAVTSNASAEWASAVNENSTSKRGGNQFHGGAAYRMFNNTLNASGYFAPTKNHSLMDEVIGELGGPIIRDKTFFYVGFMKQLYYVGTFNQTEVPTQQMRGGNFGNTVITDPSTGKPFPNNMIPTGRVSPVSLALQNAYVPLPNQNFSDPSLNNYGWTHPFPSDIFEGTWWFARVDQQITSHNNLSFRFSSKSAPYVLANNLPDFFRTRLRYNNQYTLADTHIFSSNLVNEFQIARNYLKLFDGQTEGGQTPLRGADVISQIGLQGIDTTGTQGISGSPAMNISGYADLSTPSGGLGDDEHDLVIQDSVTWTFGRHVIKFGGNLINYRTGQGVVPNFGSFSFDGSFTGNGYADFLLGLPRTSERSNPIYNEAYVSHEAGLFAQDSFKLTPKLTLNYGLRWDYYGLPHYTDNLDYNWDINTGAIVVPESSLGKVSQPPFYPSNIQIVAGQVTANPKLTNLRPRLSAAYRLRDEMVLRGGYAEFTERYGISDRVNNGGPFAVAQNYTNLNAATPTGALFSFPNPFPANLASAQTPSQSVTGYPLDTDNGTIRQYNVTVEQKMFHDLGFRLAYIGSHGNGLSYQTNINLQRPSTNPYTPTNNPWPQYNQINYYFSNGSQKYNSMQVEVQRRTGWFQFDGHYTWASNLNNFSDTENPYDVLSHWSKDATTRRHVGAINTYIDLPFGHGKRYMNHAPRWMEATLGGWNIQTISYFGSGLYMGPQYSGADPSNTGTFGGIPDRVPNVALYPAHKSAALWFNPAAFTAPQPGHFGNAGVDSIEGQGLLSSNISLSKTFRLTERVHFLLTGAASDVFNRSGFNDLDTNINDTTAGQYYDITPDYVGDRSGRRMISIKGRIEF</sequence>